<dbReference type="Gene3D" id="1.10.238.10">
    <property type="entry name" value="EF-hand"/>
    <property type="match status" value="1"/>
</dbReference>
<evidence type="ECO:0000313" key="8">
    <source>
        <dbReference type="EMBL" id="KAF5104169.1"/>
    </source>
</evidence>
<keyword evidence="5" id="KW-0407">Ion channel</keyword>
<protein>
    <recommendedName>
        <fullName evidence="7">EF-hand domain-containing protein</fullName>
    </recommendedName>
</protein>
<dbReference type="PANTHER" id="PTHR45628">
    <property type="entry name" value="VOLTAGE-DEPENDENT CALCIUM CHANNEL TYPE A SUBUNIT ALPHA-1"/>
    <property type="match status" value="1"/>
</dbReference>
<evidence type="ECO:0000256" key="2">
    <source>
        <dbReference type="ARBA" id="ARBA00022882"/>
    </source>
</evidence>
<dbReference type="InterPro" id="IPR002048">
    <property type="entry name" value="EF_hand_dom"/>
</dbReference>
<proteinExistence type="predicted"/>
<evidence type="ECO:0000259" key="7">
    <source>
        <dbReference type="PROSITE" id="PS50222"/>
    </source>
</evidence>
<reference evidence="8" key="2">
    <citation type="submission" date="2020-01" db="EMBL/GenBank/DDBJ databases">
        <authorList>
            <person name="Perkins V."/>
            <person name="Lessard M.-H."/>
            <person name="Dugat-Bony E."/>
            <person name="Frenette M."/>
            <person name="Labrie S."/>
        </authorList>
    </citation>
    <scope>NUCLEOTIDE SEQUENCE</scope>
    <source>
        <strain evidence="8">LMA-70</strain>
    </source>
</reference>
<evidence type="ECO:0000256" key="6">
    <source>
        <dbReference type="SAM" id="MobiDB-lite"/>
    </source>
</evidence>
<dbReference type="GO" id="GO:0005509">
    <property type="term" value="F:calcium ion binding"/>
    <property type="evidence" value="ECO:0007669"/>
    <property type="project" value="InterPro"/>
</dbReference>
<keyword evidence="4" id="KW-0325">Glycoprotein</keyword>
<dbReference type="GO" id="GO:0008331">
    <property type="term" value="F:high voltage-gated calcium channel activity"/>
    <property type="evidence" value="ECO:0007669"/>
    <property type="project" value="TreeGrafter"/>
</dbReference>
<keyword evidence="2" id="KW-0851">Voltage-gated channel</keyword>
<comment type="caution">
    <text evidence="8">The sequence shown here is derived from an EMBL/GenBank/DDBJ whole genome shotgun (WGS) entry which is preliminary data.</text>
</comment>
<dbReference type="PROSITE" id="PS50222">
    <property type="entry name" value="EF_HAND_2"/>
    <property type="match status" value="1"/>
</dbReference>
<dbReference type="GO" id="GO:0098703">
    <property type="term" value="P:calcium ion import across plasma membrane"/>
    <property type="evidence" value="ECO:0007669"/>
    <property type="project" value="TreeGrafter"/>
</dbReference>
<dbReference type="InterPro" id="IPR011992">
    <property type="entry name" value="EF-hand-dom_pair"/>
</dbReference>
<reference evidence="8" key="1">
    <citation type="journal article" date="2020" name="Front. Microbiol.">
        <title>Phenotypic and Genetic Characterization of the Cheese Ripening Yeast Geotrichum candidum.</title>
        <authorList>
            <person name="Perkins V."/>
            <person name="Vignola S."/>
            <person name="Lessard M.H."/>
            <person name="Plante P.L."/>
            <person name="Corbeil J."/>
            <person name="Dugat-Bony E."/>
            <person name="Frenette M."/>
            <person name="Labrie S."/>
        </authorList>
    </citation>
    <scope>NUCLEOTIDE SEQUENCE</scope>
    <source>
        <strain evidence="8">LMA-70</strain>
    </source>
</reference>
<dbReference type="Proteomes" id="UP000750522">
    <property type="component" value="Unassembled WGS sequence"/>
</dbReference>
<dbReference type="PANTHER" id="PTHR45628:SF7">
    <property type="entry name" value="VOLTAGE-DEPENDENT CALCIUM CHANNEL TYPE A SUBUNIT ALPHA-1"/>
    <property type="match status" value="1"/>
</dbReference>
<evidence type="ECO:0000313" key="9">
    <source>
        <dbReference type="Proteomes" id="UP000750522"/>
    </source>
</evidence>
<gene>
    <name evidence="8" type="ORF">DV451_000909</name>
</gene>
<evidence type="ECO:0000256" key="1">
    <source>
        <dbReference type="ARBA" id="ARBA00022448"/>
    </source>
</evidence>
<evidence type="ECO:0000256" key="3">
    <source>
        <dbReference type="ARBA" id="ARBA00023065"/>
    </source>
</evidence>
<name>A0A9P5KU66_GEOCN</name>
<feature type="domain" description="EF-hand" evidence="7">
    <location>
        <begin position="30"/>
        <end position="65"/>
    </location>
</feature>
<dbReference type="GO" id="GO:0005891">
    <property type="term" value="C:voltage-gated calcium channel complex"/>
    <property type="evidence" value="ECO:0007669"/>
    <property type="project" value="TreeGrafter"/>
</dbReference>
<dbReference type="AlphaFoldDB" id="A0A9P5KU66"/>
<dbReference type="SUPFAM" id="SSF47473">
    <property type="entry name" value="EF-hand"/>
    <property type="match status" value="1"/>
</dbReference>
<feature type="region of interest" description="Disordered" evidence="6">
    <location>
        <begin position="236"/>
        <end position="283"/>
    </location>
</feature>
<dbReference type="InterPro" id="IPR050599">
    <property type="entry name" value="VDCC_alpha-1_subunit"/>
</dbReference>
<keyword evidence="3" id="KW-0406">Ion transport</keyword>
<sequence>MYIFANMFVSLIYENFSYVSRKPDTNINRDEIRRFKNIWYKFDPNSTGYIPRNQLYNLLAQLDGYFSLHIHDEPWKIRTILKNSMAETDDKYKVDIQALNKELRMYPKQWFAEKRDRFEKFCHHAFLLADPERGINFHNLLIQFPFYKDMEYSKCLKLHDYIRYRDIERRITSRIIQERTASALLLAQAIIRRRVQTRKNSNSATTTGAGFANSAATGATLGLGLNGDSFEGRLQASPFEDGGDLQDTDSSNSDGLPTAWHNPVVSVPKIQIDQFDDEEEYSD</sequence>
<keyword evidence="1" id="KW-0813">Transport</keyword>
<evidence type="ECO:0000256" key="4">
    <source>
        <dbReference type="ARBA" id="ARBA00023180"/>
    </source>
</evidence>
<evidence type="ECO:0000256" key="5">
    <source>
        <dbReference type="ARBA" id="ARBA00023303"/>
    </source>
</evidence>
<accession>A0A9P5KU66</accession>
<feature type="compositionally biased region" description="Acidic residues" evidence="6">
    <location>
        <begin position="274"/>
        <end position="283"/>
    </location>
</feature>
<organism evidence="8 9">
    <name type="scientific">Geotrichum candidum</name>
    <name type="common">Oospora lactis</name>
    <name type="synonym">Dipodascus geotrichum</name>
    <dbReference type="NCBI Taxonomy" id="1173061"/>
    <lineage>
        <taxon>Eukaryota</taxon>
        <taxon>Fungi</taxon>
        <taxon>Dikarya</taxon>
        <taxon>Ascomycota</taxon>
        <taxon>Saccharomycotina</taxon>
        <taxon>Dipodascomycetes</taxon>
        <taxon>Dipodascales</taxon>
        <taxon>Dipodascaceae</taxon>
        <taxon>Geotrichum</taxon>
    </lineage>
</organism>
<dbReference type="EMBL" id="QQZK01000012">
    <property type="protein sequence ID" value="KAF5104169.1"/>
    <property type="molecule type" value="Genomic_DNA"/>
</dbReference>